<keyword evidence="2" id="KW-0472">Membrane</keyword>
<keyword evidence="2" id="KW-1133">Transmembrane helix</keyword>
<evidence type="ECO:0000256" key="2">
    <source>
        <dbReference type="SAM" id="Phobius"/>
    </source>
</evidence>
<evidence type="ECO:0000259" key="3">
    <source>
        <dbReference type="Pfam" id="PF10099"/>
    </source>
</evidence>
<comment type="caution">
    <text evidence="4">The sequence shown here is derived from an EMBL/GenBank/DDBJ whole genome shotgun (WGS) entry which is preliminary data.</text>
</comment>
<dbReference type="RefSeq" id="WP_189067190.1">
    <property type="nucleotide sequence ID" value="NZ_BMPE01000001.1"/>
</dbReference>
<proteinExistence type="predicted"/>
<name>A0ABQ2FDI4_9DEIO</name>
<evidence type="ECO:0000313" key="5">
    <source>
        <dbReference type="Proteomes" id="UP000604341"/>
    </source>
</evidence>
<keyword evidence="2" id="KW-0812">Transmembrane</keyword>
<sequence length="233" mass="24924">MTISRDDILALALGQLGPEDERRVRAAIDADPALAREYRADLDLLHSLPDTLPPAEVPAGAEARLIERLRRETSGDAPPANLSLNTPEAPVTTDAARPAPGRMNWRLMLLAVVAALTLGVLFLRPPSTPDLLSQYQSTPGAQMQPLTQQGTTLGELVRLPDGRGYLHLNAMAPQDRVYQLWRIEDGKPVSVGVFEGQGIVLPTVQAGQTVAVSVEPVGGSEQPTTTPILVQAL</sequence>
<dbReference type="Pfam" id="PF10099">
    <property type="entry name" value="RskA_C"/>
    <property type="match status" value="1"/>
</dbReference>
<dbReference type="PANTHER" id="PTHR37461">
    <property type="entry name" value="ANTI-SIGMA-K FACTOR RSKA"/>
    <property type="match status" value="1"/>
</dbReference>
<keyword evidence="5" id="KW-1185">Reference proteome</keyword>
<feature type="domain" description="Anti-sigma K factor RskA C-terminal" evidence="3">
    <location>
        <begin position="110"/>
        <end position="228"/>
    </location>
</feature>
<dbReference type="EMBL" id="BMPE01000001">
    <property type="protein sequence ID" value="GGK87771.1"/>
    <property type="molecule type" value="Genomic_DNA"/>
</dbReference>
<evidence type="ECO:0000256" key="1">
    <source>
        <dbReference type="SAM" id="MobiDB-lite"/>
    </source>
</evidence>
<organism evidence="4 5">
    <name type="scientific">Deinococcus radiotolerans</name>
    <dbReference type="NCBI Taxonomy" id="1309407"/>
    <lineage>
        <taxon>Bacteria</taxon>
        <taxon>Thermotogati</taxon>
        <taxon>Deinococcota</taxon>
        <taxon>Deinococci</taxon>
        <taxon>Deinococcales</taxon>
        <taxon>Deinococcaceae</taxon>
        <taxon>Deinococcus</taxon>
    </lineage>
</organism>
<dbReference type="Proteomes" id="UP000604341">
    <property type="component" value="Unassembled WGS sequence"/>
</dbReference>
<gene>
    <name evidence="4" type="ORF">GCM10010844_02890</name>
</gene>
<dbReference type="InterPro" id="IPR018764">
    <property type="entry name" value="RskA_C"/>
</dbReference>
<feature type="transmembrane region" description="Helical" evidence="2">
    <location>
        <begin position="107"/>
        <end position="124"/>
    </location>
</feature>
<accession>A0ABQ2FDI4</accession>
<feature type="region of interest" description="Disordered" evidence="1">
    <location>
        <begin position="73"/>
        <end position="94"/>
    </location>
</feature>
<reference evidence="5" key="1">
    <citation type="journal article" date="2019" name="Int. J. Syst. Evol. Microbiol.">
        <title>The Global Catalogue of Microorganisms (GCM) 10K type strain sequencing project: providing services to taxonomists for standard genome sequencing and annotation.</title>
        <authorList>
            <consortium name="The Broad Institute Genomics Platform"/>
            <consortium name="The Broad Institute Genome Sequencing Center for Infectious Disease"/>
            <person name="Wu L."/>
            <person name="Ma J."/>
        </authorList>
    </citation>
    <scope>NUCLEOTIDE SEQUENCE [LARGE SCALE GENOMIC DNA]</scope>
    <source>
        <strain evidence="5">JCM 19173</strain>
    </source>
</reference>
<dbReference type="InterPro" id="IPR051474">
    <property type="entry name" value="Anti-sigma-K/W_factor"/>
</dbReference>
<dbReference type="PANTHER" id="PTHR37461:SF1">
    <property type="entry name" value="ANTI-SIGMA-K FACTOR RSKA"/>
    <property type="match status" value="1"/>
</dbReference>
<evidence type="ECO:0000313" key="4">
    <source>
        <dbReference type="EMBL" id="GGK87771.1"/>
    </source>
</evidence>
<protein>
    <recommendedName>
        <fullName evidence="3">Anti-sigma K factor RskA C-terminal domain-containing protein</fullName>
    </recommendedName>
</protein>